<keyword evidence="3" id="KW-0804">Transcription</keyword>
<dbReference type="PROSITE" id="PS50977">
    <property type="entry name" value="HTH_TETR_2"/>
    <property type="match status" value="1"/>
</dbReference>
<dbReference type="Pfam" id="PF00440">
    <property type="entry name" value="TetR_N"/>
    <property type="match status" value="1"/>
</dbReference>
<reference evidence="6" key="1">
    <citation type="journal article" date="2021" name="Front. Microbiol.">
        <title>Comprehensive Comparative Genomics and Phenotyping of Methylobacterium Species.</title>
        <authorList>
            <person name="Alessa O."/>
            <person name="Ogura Y."/>
            <person name="Fujitani Y."/>
            <person name="Takami H."/>
            <person name="Hayashi T."/>
            <person name="Sahin N."/>
            <person name="Tani A."/>
        </authorList>
    </citation>
    <scope>NUCLEOTIDE SEQUENCE</scope>
    <source>
        <strain evidence="6">KCTC 52305</strain>
    </source>
</reference>
<accession>A0ABQ4R196</accession>
<dbReference type="InterPro" id="IPR036271">
    <property type="entry name" value="Tet_transcr_reg_TetR-rel_C_sf"/>
</dbReference>
<protein>
    <recommendedName>
        <fullName evidence="5">HTH tetR-type domain-containing protein</fullName>
    </recommendedName>
</protein>
<dbReference type="InterPro" id="IPR009057">
    <property type="entry name" value="Homeodomain-like_sf"/>
</dbReference>
<dbReference type="SUPFAM" id="SSF48498">
    <property type="entry name" value="Tetracyclin repressor-like, C-terminal domain"/>
    <property type="match status" value="1"/>
</dbReference>
<sequence>MTDRREAILAAARATAQARGYAGLNFRDLGAEVGVKSASIHYHFPSKAALGAAVARRYWEDSRARLDGLWAQNGDPRACLAQYPGLFRRALENDNRMCLCGIMAAEHDDLPEAVRAEIRTFAEVQVAWLAKVLRAADPAAEAAAVEQRARAIFAAIGGAQAVARAQADLTVYDDIIAGYRAAGLLPA</sequence>
<feature type="domain" description="HTH tetR-type" evidence="5">
    <location>
        <begin position="2"/>
        <end position="62"/>
    </location>
</feature>
<dbReference type="RefSeq" id="WP_128560572.1">
    <property type="nucleotide sequence ID" value="NZ_BPQH01000011.1"/>
</dbReference>
<evidence type="ECO:0000256" key="1">
    <source>
        <dbReference type="ARBA" id="ARBA00023015"/>
    </source>
</evidence>
<dbReference type="PANTHER" id="PTHR47506">
    <property type="entry name" value="TRANSCRIPTIONAL REGULATORY PROTEIN"/>
    <property type="match status" value="1"/>
</dbReference>
<dbReference type="InterPro" id="IPR001647">
    <property type="entry name" value="HTH_TetR"/>
</dbReference>
<keyword evidence="2 4" id="KW-0238">DNA-binding</keyword>
<evidence type="ECO:0000313" key="7">
    <source>
        <dbReference type="Proteomes" id="UP001055167"/>
    </source>
</evidence>
<proteinExistence type="predicted"/>
<feature type="DNA-binding region" description="H-T-H motif" evidence="4">
    <location>
        <begin position="25"/>
        <end position="44"/>
    </location>
</feature>
<keyword evidence="1" id="KW-0805">Transcription regulation</keyword>
<evidence type="ECO:0000259" key="5">
    <source>
        <dbReference type="PROSITE" id="PS50977"/>
    </source>
</evidence>
<evidence type="ECO:0000256" key="2">
    <source>
        <dbReference type="ARBA" id="ARBA00023125"/>
    </source>
</evidence>
<dbReference type="EMBL" id="BPQH01000011">
    <property type="protein sequence ID" value="GJD50900.1"/>
    <property type="molecule type" value="Genomic_DNA"/>
</dbReference>
<organism evidence="6 7">
    <name type="scientific">Methylobacterium crusticola</name>
    <dbReference type="NCBI Taxonomy" id="1697972"/>
    <lineage>
        <taxon>Bacteria</taxon>
        <taxon>Pseudomonadati</taxon>
        <taxon>Pseudomonadota</taxon>
        <taxon>Alphaproteobacteria</taxon>
        <taxon>Hyphomicrobiales</taxon>
        <taxon>Methylobacteriaceae</taxon>
        <taxon>Methylobacterium</taxon>
    </lineage>
</organism>
<name>A0ABQ4R196_9HYPH</name>
<dbReference type="PRINTS" id="PR00455">
    <property type="entry name" value="HTHTETR"/>
</dbReference>
<evidence type="ECO:0000256" key="4">
    <source>
        <dbReference type="PROSITE-ProRule" id="PRU00335"/>
    </source>
</evidence>
<evidence type="ECO:0000313" key="6">
    <source>
        <dbReference type="EMBL" id="GJD50900.1"/>
    </source>
</evidence>
<gene>
    <name evidence="6" type="ORF">OPKNFCMD_3649</name>
</gene>
<dbReference type="Gene3D" id="1.10.357.10">
    <property type="entry name" value="Tetracycline Repressor, domain 2"/>
    <property type="match status" value="1"/>
</dbReference>
<reference evidence="6" key="2">
    <citation type="submission" date="2021-08" db="EMBL/GenBank/DDBJ databases">
        <authorList>
            <person name="Tani A."/>
            <person name="Ola A."/>
            <person name="Ogura Y."/>
            <person name="Katsura K."/>
            <person name="Hayashi T."/>
        </authorList>
    </citation>
    <scope>NUCLEOTIDE SEQUENCE</scope>
    <source>
        <strain evidence="6">KCTC 52305</strain>
    </source>
</reference>
<dbReference type="Proteomes" id="UP001055167">
    <property type="component" value="Unassembled WGS sequence"/>
</dbReference>
<keyword evidence="7" id="KW-1185">Reference proteome</keyword>
<evidence type="ECO:0000256" key="3">
    <source>
        <dbReference type="ARBA" id="ARBA00023163"/>
    </source>
</evidence>
<comment type="caution">
    <text evidence="6">The sequence shown here is derived from an EMBL/GenBank/DDBJ whole genome shotgun (WGS) entry which is preliminary data.</text>
</comment>
<dbReference type="SUPFAM" id="SSF46689">
    <property type="entry name" value="Homeodomain-like"/>
    <property type="match status" value="1"/>
</dbReference>
<dbReference type="PANTHER" id="PTHR47506:SF1">
    <property type="entry name" value="HTH-TYPE TRANSCRIPTIONAL REGULATOR YJDC"/>
    <property type="match status" value="1"/>
</dbReference>